<dbReference type="Proteomes" id="UP000187406">
    <property type="component" value="Unassembled WGS sequence"/>
</dbReference>
<organism evidence="3 4">
    <name type="scientific">Cephalotus follicularis</name>
    <name type="common">Albany pitcher plant</name>
    <dbReference type="NCBI Taxonomy" id="3775"/>
    <lineage>
        <taxon>Eukaryota</taxon>
        <taxon>Viridiplantae</taxon>
        <taxon>Streptophyta</taxon>
        <taxon>Embryophyta</taxon>
        <taxon>Tracheophyta</taxon>
        <taxon>Spermatophyta</taxon>
        <taxon>Magnoliopsida</taxon>
        <taxon>eudicotyledons</taxon>
        <taxon>Gunneridae</taxon>
        <taxon>Pentapetalae</taxon>
        <taxon>rosids</taxon>
        <taxon>fabids</taxon>
        <taxon>Oxalidales</taxon>
        <taxon>Cephalotaceae</taxon>
        <taxon>Cephalotus</taxon>
    </lineage>
</organism>
<dbReference type="STRING" id="3775.A0A1Q3CS06"/>
<comment type="caution">
    <text evidence="3">The sequence shown here is derived from an EMBL/GenBank/DDBJ whole genome shotgun (WGS) entry which is preliminary data.</text>
</comment>
<keyword evidence="4" id="KW-1185">Reference proteome</keyword>
<proteinExistence type="predicted"/>
<dbReference type="Pfam" id="PF03101">
    <property type="entry name" value="FAR1"/>
    <property type="match status" value="1"/>
</dbReference>
<evidence type="ECO:0000259" key="2">
    <source>
        <dbReference type="Pfam" id="PF03101"/>
    </source>
</evidence>
<dbReference type="PANTHER" id="PTHR46328">
    <property type="entry name" value="FAR-RED IMPAIRED RESPONSIVE (FAR1) FAMILY PROTEIN-RELATED"/>
    <property type="match status" value="1"/>
</dbReference>
<dbReference type="InParanoid" id="A0A1Q3CS06"/>
<sequence length="176" mass="19907">MLSQFGGLPIREEEHYVDESLVDDQNVYARGSEANSIVDKPYVGQEFDNLNDVYNFYNCYALQKGFGVRKSSSSKSSATREVVWKKFVCDKAGWKKTIKEKGDGSEVVQRHRETKVGCTASLNVRWKNHGKWVVTVFLGCNLVEMHLRNPNLTHDSRLPQGNSRLPNAYCGQSTGQ</sequence>
<gene>
    <name evidence="3" type="ORF">CFOL_v3_26471</name>
</gene>
<dbReference type="InterPro" id="IPR004330">
    <property type="entry name" value="FAR1_DNA_bnd_dom"/>
</dbReference>
<evidence type="ECO:0000256" key="1">
    <source>
        <dbReference type="SAM" id="MobiDB-lite"/>
    </source>
</evidence>
<evidence type="ECO:0000313" key="4">
    <source>
        <dbReference type="Proteomes" id="UP000187406"/>
    </source>
</evidence>
<dbReference type="AlphaFoldDB" id="A0A1Q3CS06"/>
<dbReference type="OrthoDB" id="1749008at2759"/>
<protein>
    <submittedName>
        <fullName evidence="3">FAR1 domain-containing protein</fullName>
    </submittedName>
</protein>
<evidence type="ECO:0000313" key="3">
    <source>
        <dbReference type="EMBL" id="GAV83020.1"/>
    </source>
</evidence>
<dbReference type="PANTHER" id="PTHR46328:SF27">
    <property type="entry name" value="OS12G0287500 PROTEIN"/>
    <property type="match status" value="1"/>
</dbReference>
<reference evidence="4" key="1">
    <citation type="submission" date="2016-04" db="EMBL/GenBank/DDBJ databases">
        <title>Cephalotus genome sequencing.</title>
        <authorList>
            <person name="Fukushima K."/>
            <person name="Hasebe M."/>
            <person name="Fang X."/>
        </authorList>
    </citation>
    <scope>NUCLEOTIDE SEQUENCE [LARGE SCALE GENOMIC DNA]</scope>
    <source>
        <strain evidence="4">cv. St1</strain>
    </source>
</reference>
<feature type="compositionally biased region" description="Polar residues" evidence="1">
    <location>
        <begin position="159"/>
        <end position="176"/>
    </location>
</feature>
<feature type="domain" description="FAR1" evidence="2">
    <location>
        <begin position="55"/>
        <end position="137"/>
    </location>
</feature>
<dbReference type="EMBL" id="BDDD01002774">
    <property type="protein sequence ID" value="GAV83020.1"/>
    <property type="molecule type" value="Genomic_DNA"/>
</dbReference>
<name>A0A1Q3CS06_CEPFO</name>
<accession>A0A1Q3CS06</accession>
<feature type="region of interest" description="Disordered" evidence="1">
    <location>
        <begin position="153"/>
        <end position="176"/>
    </location>
</feature>